<dbReference type="InterPro" id="IPR043502">
    <property type="entry name" value="DNA/RNA_pol_sf"/>
</dbReference>
<comment type="caution">
    <text evidence="2">The sequence shown here is derived from an EMBL/GenBank/DDBJ whole genome shotgun (WGS) entry which is preliminary data.</text>
</comment>
<reference evidence="2 3" key="1">
    <citation type="submission" date="2023-08" db="EMBL/GenBank/DDBJ databases">
        <title>A Necator americanus chromosomal reference genome.</title>
        <authorList>
            <person name="Ilik V."/>
            <person name="Petrzelkova K.J."/>
            <person name="Pardy F."/>
            <person name="Fuh T."/>
            <person name="Niatou-Singa F.S."/>
            <person name="Gouil Q."/>
            <person name="Baker L."/>
            <person name="Ritchie M.E."/>
            <person name="Jex A.R."/>
            <person name="Gazzola D."/>
            <person name="Li H."/>
            <person name="Toshio Fujiwara R."/>
            <person name="Zhan B."/>
            <person name="Aroian R.V."/>
            <person name="Pafco B."/>
            <person name="Schwarz E.M."/>
        </authorList>
    </citation>
    <scope>NUCLEOTIDE SEQUENCE [LARGE SCALE GENOMIC DNA]</scope>
    <source>
        <strain evidence="2 3">Aroian</strain>
        <tissue evidence="2">Whole animal</tissue>
    </source>
</reference>
<name>A0ABR1EGR8_NECAM</name>
<organism evidence="2 3">
    <name type="scientific">Necator americanus</name>
    <name type="common">Human hookworm</name>
    <dbReference type="NCBI Taxonomy" id="51031"/>
    <lineage>
        <taxon>Eukaryota</taxon>
        <taxon>Metazoa</taxon>
        <taxon>Ecdysozoa</taxon>
        <taxon>Nematoda</taxon>
        <taxon>Chromadorea</taxon>
        <taxon>Rhabditida</taxon>
        <taxon>Rhabditina</taxon>
        <taxon>Rhabditomorpha</taxon>
        <taxon>Strongyloidea</taxon>
        <taxon>Ancylostomatidae</taxon>
        <taxon>Bunostominae</taxon>
        <taxon>Necator</taxon>
    </lineage>
</organism>
<dbReference type="InterPro" id="IPR000477">
    <property type="entry name" value="RT_dom"/>
</dbReference>
<dbReference type="SUPFAM" id="SSF56672">
    <property type="entry name" value="DNA/RNA polymerases"/>
    <property type="match status" value="1"/>
</dbReference>
<dbReference type="Pfam" id="PF00078">
    <property type="entry name" value="RVT_1"/>
    <property type="match status" value="1"/>
</dbReference>
<dbReference type="PANTHER" id="PTHR19446">
    <property type="entry name" value="REVERSE TRANSCRIPTASES"/>
    <property type="match status" value="1"/>
</dbReference>
<evidence type="ECO:0000313" key="2">
    <source>
        <dbReference type="EMBL" id="KAK6761798.1"/>
    </source>
</evidence>
<keyword evidence="3" id="KW-1185">Reference proteome</keyword>
<protein>
    <recommendedName>
        <fullName evidence="1">Reverse transcriptase domain-containing protein</fullName>
    </recommendedName>
</protein>
<proteinExistence type="predicted"/>
<feature type="domain" description="Reverse transcriptase" evidence="1">
    <location>
        <begin position="27"/>
        <end position="116"/>
    </location>
</feature>
<sequence>MRRSAVLKGGQERSAGFRGYLLSRTPLLRIMYKILERIILYRLIKHREQTTRDEQTGFRPGRSTIDQVFIVRRVIEILQRYSKPMQSAFLDFEGAFDSPHRARLLNALPADGVPGKFVRFFDDMNQRTTAAV</sequence>
<dbReference type="EMBL" id="JAVFWL010000006">
    <property type="protein sequence ID" value="KAK6761798.1"/>
    <property type="molecule type" value="Genomic_DNA"/>
</dbReference>
<evidence type="ECO:0000259" key="1">
    <source>
        <dbReference type="Pfam" id="PF00078"/>
    </source>
</evidence>
<gene>
    <name evidence="2" type="primary">Necator_chrX.g22927</name>
    <name evidence="2" type="ORF">RB195_022764</name>
</gene>
<evidence type="ECO:0000313" key="3">
    <source>
        <dbReference type="Proteomes" id="UP001303046"/>
    </source>
</evidence>
<accession>A0ABR1EGR8</accession>
<dbReference type="Proteomes" id="UP001303046">
    <property type="component" value="Unassembled WGS sequence"/>
</dbReference>